<proteinExistence type="predicted"/>
<organism evidence="1 2">
    <name type="scientific">Microbacterium marinilacus</name>
    <dbReference type="NCBI Taxonomy" id="415209"/>
    <lineage>
        <taxon>Bacteria</taxon>
        <taxon>Bacillati</taxon>
        <taxon>Actinomycetota</taxon>
        <taxon>Actinomycetes</taxon>
        <taxon>Micrococcales</taxon>
        <taxon>Microbacteriaceae</taxon>
        <taxon>Microbacterium</taxon>
    </lineage>
</organism>
<comment type="caution">
    <text evidence="1">The sequence shown here is derived from an EMBL/GenBank/DDBJ whole genome shotgun (WGS) entry which is preliminary data.</text>
</comment>
<keyword evidence="2" id="KW-1185">Reference proteome</keyword>
<accession>A0ABP7BNL4</accession>
<evidence type="ECO:0000313" key="2">
    <source>
        <dbReference type="Proteomes" id="UP001410795"/>
    </source>
</evidence>
<dbReference type="EMBL" id="BAAAYV010000016">
    <property type="protein sequence ID" value="GAA3664423.1"/>
    <property type="molecule type" value="Genomic_DNA"/>
</dbReference>
<evidence type="ECO:0008006" key="3">
    <source>
        <dbReference type="Google" id="ProtNLM"/>
    </source>
</evidence>
<reference evidence="2" key="1">
    <citation type="journal article" date="2019" name="Int. J. Syst. Evol. Microbiol.">
        <title>The Global Catalogue of Microorganisms (GCM) 10K type strain sequencing project: providing services to taxonomists for standard genome sequencing and annotation.</title>
        <authorList>
            <consortium name="The Broad Institute Genomics Platform"/>
            <consortium name="The Broad Institute Genome Sequencing Center for Infectious Disease"/>
            <person name="Wu L."/>
            <person name="Ma J."/>
        </authorList>
    </citation>
    <scope>NUCLEOTIDE SEQUENCE [LARGE SCALE GENOMIC DNA]</scope>
    <source>
        <strain evidence="2">JCM 16546</strain>
    </source>
</reference>
<gene>
    <name evidence="1" type="ORF">GCM10022202_28050</name>
</gene>
<protein>
    <recommendedName>
        <fullName evidence="3">HTH-like domain-containing protein</fullName>
    </recommendedName>
</protein>
<dbReference type="Proteomes" id="UP001410795">
    <property type="component" value="Unassembled WGS sequence"/>
</dbReference>
<evidence type="ECO:0000313" key="1">
    <source>
        <dbReference type="EMBL" id="GAA3664423.1"/>
    </source>
</evidence>
<sequence length="80" mass="9213">MAEAYRANALFDAHDDPEFGHRCLVDEAADRGEIMSVRTAWRICRHNGWWSSRPLSSMASTLRVNLLDGLVRIRRMQLLV</sequence>
<name>A0ABP7BNL4_9MICO</name>